<gene>
    <name evidence="2" type="ORF">QTG54_016587</name>
</gene>
<keyword evidence="3" id="KW-1185">Reference proteome</keyword>
<reference evidence="2" key="1">
    <citation type="submission" date="2023-06" db="EMBL/GenBank/DDBJ databases">
        <title>Survivors Of The Sea: Transcriptome response of Skeletonema marinoi to long-term dormancy.</title>
        <authorList>
            <person name="Pinder M.I.M."/>
            <person name="Kourtchenko O."/>
            <person name="Robertson E.K."/>
            <person name="Larsson T."/>
            <person name="Maumus F."/>
            <person name="Osuna-Cruz C.M."/>
            <person name="Vancaester E."/>
            <person name="Stenow R."/>
            <person name="Vandepoele K."/>
            <person name="Ploug H."/>
            <person name="Bruchert V."/>
            <person name="Godhe A."/>
            <person name="Topel M."/>
        </authorList>
    </citation>
    <scope>NUCLEOTIDE SEQUENCE</scope>
    <source>
        <strain evidence="2">R05AC</strain>
    </source>
</reference>
<sequence length="253" mass="27555">MRLQEEECHAERSSGGIRAPEKGGGSHSSCAAATKKNYFNVTSTQTASTVSTRTAHDTALTANVKTATAKRERQLSISSEDDVLQKKSPTRKQYRYPCSTEGCTSISKKGGVCIRHGAKAPYKLCSSEGCKIQARARGYVGRMGRRNAQRGSFAIAMDAQVKLKREKEQCSTKAVAYKPRSSEGCKTQARAGGVCWTHGTMKRKRCRIEGCTNISKKGVIKGGVCQRHGRGYAVRMDALIELSKGESLHEAWS</sequence>
<dbReference type="PROSITE" id="PS50096">
    <property type="entry name" value="IQ"/>
    <property type="match status" value="1"/>
</dbReference>
<protein>
    <submittedName>
        <fullName evidence="2">Uncharacterized protein</fullName>
    </submittedName>
</protein>
<dbReference type="AlphaFoldDB" id="A0AAD8XSN0"/>
<proteinExistence type="predicted"/>
<dbReference type="Proteomes" id="UP001224775">
    <property type="component" value="Unassembled WGS sequence"/>
</dbReference>
<feature type="region of interest" description="Disordered" evidence="1">
    <location>
        <begin position="1"/>
        <end position="30"/>
    </location>
</feature>
<organism evidence="2 3">
    <name type="scientific">Skeletonema marinoi</name>
    <dbReference type="NCBI Taxonomy" id="267567"/>
    <lineage>
        <taxon>Eukaryota</taxon>
        <taxon>Sar</taxon>
        <taxon>Stramenopiles</taxon>
        <taxon>Ochrophyta</taxon>
        <taxon>Bacillariophyta</taxon>
        <taxon>Coscinodiscophyceae</taxon>
        <taxon>Thalassiosirophycidae</taxon>
        <taxon>Thalassiosirales</taxon>
        <taxon>Skeletonemataceae</taxon>
        <taxon>Skeletonema</taxon>
        <taxon>Skeletonema marinoi-dohrnii complex</taxon>
    </lineage>
</organism>
<name>A0AAD8XSN0_9STRA</name>
<evidence type="ECO:0000256" key="1">
    <source>
        <dbReference type="SAM" id="MobiDB-lite"/>
    </source>
</evidence>
<comment type="caution">
    <text evidence="2">The sequence shown here is derived from an EMBL/GenBank/DDBJ whole genome shotgun (WGS) entry which is preliminary data.</text>
</comment>
<evidence type="ECO:0000313" key="3">
    <source>
        <dbReference type="Proteomes" id="UP001224775"/>
    </source>
</evidence>
<evidence type="ECO:0000313" key="2">
    <source>
        <dbReference type="EMBL" id="KAK1732740.1"/>
    </source>
</evidence>
<feature type="compositionally biased region" description="Basic and acidic residues" evidence="1">
    <location>
        <begin position="1"/>
        <end position="12"/>
    </location>
</feature>
<dbReference type="EMBL" id="JATAAI010000059">
    <property type="protein sequence ID" value="KAK1732740.1"/>
    <property type="molecule type" value="Genomic_DNA"/>
</dbReference>
<accession>A0AAD8XSN0</accession>